<dbReference type="GO" id="GO:0008870">
    <property type="term" value="F:galactoside O-acetyltransferase activity"/>
    <property type="evidence" value="ECO:0007669"/>
    <property type="project" value="TreeGrafter"/>
</dbReference>
<evidence type="ECO:0000256" key="1">
    <source>
        <dbReference type="ARBA" id="ARBA00007274"/>
    </source>
</evidence>
<dbReference type="PANTHER" id="PTHR43017">
    <property type="entry name" value="GALACTOSIDE O-ACETYLTRANSFERASE"/>
    <property type="match status" value="1"/>
</dbReference>
<organism evidence="7 8">
    <name type="scientific">Aliirhizobium smilacinae</name>
    <dbReference type="NCBI Taxonomy" id="1395944"/>
    <lineage>
        <taxon>Bacteria</taxon>
        <taxon>Pseudomonadati</taxon>
        <taxon>Pseudomonadota</taxon>
        <taxon>Alphaproteobacteria</taxon>
        <taxon>Hyphomicrobiales</taxon>
        <taxon>Rhizobiaceae</taxon>
        <taxon>Aliirhizobium</taxon>
    </lineage>
</organism>
<evidence type="ECO:0000259" key="6">
    <source>
        <dbReference type="SMART" id="SM01266"/>
    </source>
</evidence>
<evidence type="ECO:0000313" key="7">
    <source>
        <dbReference type="EMBL" id="TNM65074.1"/>
    </source>
</evidence>
<keyword evidence="3" id="KW-0677">Repeat</keyword>
<name>A0A5C4XR84_9HYPH</name>
<dbReference type="SUPFAM" id="SSF51161">
    <property type="entry name" value="Trimeric LpxA-like enzymes"/>
    <property type="match status" value="1"/>
</dbReference>
<reference evidence="7 8" key="1">
    <citation type="submission" date="2019-06" db="EMBL/GenBank/DDBJ databases">
        <title>The draft genome of Rhizobium smilacinae PTYR-5.</title>
        <authorList>
            <person name="Liu L."/>
            <person name="Li L."/>
            <person name="Zhang X."/>
        </authorList>
    </citation>
    <scope>NUCLEOTIDE SEQUENCE [LARGE SCALE GENOMIC DNA]</scope>
    <source>
        <strain evidence="7 8">PTYR-5</strain>
    </source>
</reference>
<dbReference type="FunFam" id="2.160.10.10:FF:000008">
    <property type="entry name" value="Maltose O-acetyltransferase"/>
    <property type="match status" value="1"/>
</dbReference>
<accession>A0A5C4XR84</accession>
<protein>
    <recommendedName>
        <fullName evidence="5">Acetyltransferase</fullName>
        <ecNumber evidence="5">2.3.1.-</ecNumber>
    </recommendedName>
</protein>
<sequence length="197" mass="21336">MDELEKAARGLLYDANYDPTVLEKRKAAKRVLHRLNALSPDQDVERADLIRGLMGRIGRNFVFDGAIHCDYGFNIEIGDDFYANVNLVILDGAKVTIGNNVFIAPNVGIYTAGHPLDHQRRNAGLEYALPITIGNNVWIGGGVSIMPGVTIGDGAVIGSGAVVTRDIPKNVVAAGNPARVIREITAEDEKRQTFGRK</sequence>
<dbReference type="SMART" id="SM01266">
    <property type="entry name" value="Mac"/>
    <property type="match status" value="1"/>
</dbReference>
<evidence type="ECO:0000313" key="8">
    <source>
        <dbReference type="Proteomes" id="UP000311605"/>
    </source>
</evidence>
<dbReference type="InterPro" id="IPR011004">
    <property type="entry name" value="Trimer_LpxA-like_sf"/>
</dbReference>
<evidence type="ECO:0000256" key="3">
    <source>
        <dbReference type="ARBA" id="ARBA00022737"/>
    </source>
</evidence>
<dbReference type="Gene3D" id="2.160.10.10">
    <property type="entry name" value="Hexapeptide repeat proteins"/>
    <property type="match status" value="1"/>
</dbReference>
<proteinExistence type="inferred from homology"/>
<evidence type="ECO:0000256" key="4">
    <source>
        <dbReference type="ARBA" id="ARBA00023315"/>
    </source>
</evidence>
<dbReference type="InterPro" id="IPR018357">
    <property type="entry name" value="Hexapep_transf_CS"/>
</dbReference>
<dbReference type="RefSeq" id="WP_139672105.1">
    <property type="nucleotide sequence ID" value="NZ_VDMN01000001.1"/>
</dbReference>
<dbReference type="InterPro" id="IPR039369">
    <property type="entry name" value="LacA-like"/>
</dbReference>
<keyword evidence="8" id="KW-1185">Reference proteome</keyword>
<evidence type="ECO:0000256" key="2">
    <source>
        <dbReference type="ARBA" id="ARBA00022679"/>
    </source>
</evidence>
<dbReference type="EMBL" id="VDMN01000001">
    <property type="protein sequence ID" value="TNM65074.1"/>
    <property type="molecule type" value="Genomic_DNA"/>
</dbReference>
<keyword evidence="4 5" id="KW-0012">Acyltransferase</keyword>
<dbReference type="OrthoDB" id="9815592at2"/>
<dbReference type="CDD" id="cd03357">
    <property type="entry name" value="LbH_MAT_GAT"/>
    <property type="match status" value="1"/>
</dbReference>
<evidence type="ECO:0000256" key="5">
    <source>
        <dbReference type="RuleBase" id="RU367021"/>
    </source>
</evidence>
<dbReference type="Pfam" id="PF12464">
    <property type="entry name" value="Mac"/>
    <property type="match status" value="1"/>
</dbReference>
<dbReference type="PROSITE" id="PS00101">
    <property type="entry name" value="HEXAPEP_TRANSFERASES"/>
    <property type="match status" value="1"/>
</dbReference>
<dbReference type="InterPro" id="IPR024688">
    <property type="entry name" value="Mac_dom"/>
</dbReference>
<comment type="similarity">
    <text evidence="1 5">Belongs to the transferase hexapeptide repeat family.</text>
</comment>
<comment type="caution">
    <text evidence="7">The sequence shown here is derived from an EMBL/GenBank/DDBJ whole genome shotgun (WGS) entry which is preliminary data.</text>
</comment>
<dbReference type="InterPro" id="IPR001451">
    <property type="entry name" value="Hexapep"/>
</dbReference>
<dbReference type="Proteomes" id="UP000311605">
    <property type="component" value="Unassembled WGS sequence"/>
</dbReference>
<dbReference type="Pfam" id="PF00132">
    <property type="entry name" value="Hexapep"/>
    <property type="match status" value="1"/>
</dbReference>
<dbReference type="PANTHER" id="PTHR43017:SF1">
    <property type="entry name" value="ACETYLTRANSFERASE YJL218W-RELATED"/>
    <property type="match status" value="1"/>
</dbReference>
<feature type="domain" description="Maltose/galactoside acetyltransferase" evidence="6">
    <location>
        <begin position="4"/>
        <end position="59"/>
    </location>
</feature>
<dbReference type="EC" id="2.3.1.-" evidence="5"/>
<dbReference type="AlphaFoldDB" id="A0A5C4XR84"/>
<gene>
    <name evidence="7" type="ORF">FHP24_01905</name>
</gene>
<keyword evidence="2 5" id="KW-0808">Transferase</keyword>